<evidence type="ECO:0000259" key="1">
    <source>
        <dbReference type="Pfam" id="PF00561"/>
    </source>
</evidence>
<organism evidence="2 3">
    <name type="scientific">Octadecabacter ascidiaceicola</name>
    <dbReference type="NCBI Taxonomy" id="1655543"/>
    <lineage>
        <taxon>Bacteria</taxon>
        <taxon>Pseudomonadati</taxon>
        <taxon>Pseudomonadota</taxon>
        <taxon>Alphaproteobacteria</taxon>
        <taxon>Rhodobacterales</taxon>
        <taxon>Roseobacteraceae</taxon>
        <taxon>Octadecabacter</taxon>
    </lineage>
</organism>
<evidence type="ECO:0000313" key="2">
    <source>
        <dbReference type="EMBL" id="SMX36894.1"/>
    </source>
</evidence>
<dbReference type="Gene3D" id="3.40.50.1820">
    <property type="entry name" value="alpha/beta hydrolase"/>
    <property type="match status" value="1"/>
</dbReference>
<accession>A0A238K3C6</accession>
<gene>
    <name evidence="2" type="ORF">OCA8868_01156</name>
</gene>
<dbReference type="RefSeq" id="WP_093995624.1">
    <property type="nucleotide sequence ID" value="NZ_FXYD01000002.1"/>
</dbReference>
<dbReference type="InterPro" id="IPR000073">
    <property type="entry name" value="AB_hydrolase_1"/>
</dbReference>
<dbReference type="InterPro" id="IPR029058">
    <property type="entry name" value="AB_hydrolase_fold"/>
</dbReference>
<evidence type="ECO:0000313" key="3">
    <source>
        <dbReference type="Proteomes" id="UP000203464"/>
    </source>
</evidence>
<dbReference type="PANTHER" id="PTHR43798">
    <property type="entry name" value="MONOACYLGLYCEROL LIPASE"/>
    <property type="match status" value="1"/>
</dbReference>
<dbReference type="OrthoDB" id="9804723at2"/>
<dbReference type="Pfam" id="PF00561">
    <property type="entry name" value="Abhydrolase_1"/>
    <property type="match status" value="1"/>
</dbReference>
<keyword evidence="3" id="KW-1185">Reference proteome</keyword>
<dbReference type="AlphaFoldDB" id="A0A238K3C6"/>
<dbReference type="EMBL" id="FXYD01000002">
    <property type="protein sequence ID" value="SMX36894.1"/>
    <property type="molecule type" value="Genomic_DNA"/>
</dbReference>
<proteinExistence type="predicted"/>
<name>A0A238K3C6_9RHOB</name>
<feature type="domain" description="AB hydrolase-1" evidence="1">
    <location>
        <begin position="22"/>
        <end position="245"/>
    </location>
</feature>
<dbReference type="SUPFAM" id="SSF53474">
    <property type="entry name" value="alpha/beta-Hydrolases"/>
    <property type="match status" value="1"/>
</dbReference>
<protein>
    <submittedName>
        <fullName evidence="2">Acyl-CoA esterase</fullName>
    </submittedName>
</protein>
<dbReference type="InterPro" id="IPR050266">
    <property type="entry name" value="AB_hydrolase_sf"/>
</dbReference>
<reference evidence="3" key="1">
    <citation type="submission" date="2017-05" db="EMBL/GenBank/DDBJ databases">
        <authorList>
            <person name="Rodrigo-Torres L."/>
            <person name="Arahal R. D."/>
            <person name="Lucena T."/>
        </authorList>
    </citation>
    <scope>NUCLEOTIDE SEQUENCE [LARGE SCALE GENOMIC DNA]</scope>
    <source>
        <strain evidence="3">CECT 8868</strain>
    </source>
</reference>
<sequence>MLQSLAGQEVFTLAEGEGSSRLFVHCSLARHESLIPLARALPPARNIYFDMPGHGRSAEWNGSDYQTDVVDIAAQLLDGPAHLIGHSFGATVALRLAAERPDLVSRLTLIEPVMFAAATDPEAIETHRAAFAAFVKAWTEGDRETAAKLFVAMWGTGPAWDDLPAKMRAMLAAQIHLIPAASAAIEDDVHGVLGKLDRVTCPVDLIEGSNSQPIMSAILDGLAGALPQAQRSVIEGAGHMVPITHIAQVASVLQGR</sequence>
<dbReference type="Proteomes" id="UP000203464">
    <property type="component" value="Unassembled WGS sequence"/>
</dbReference>